<dbReference type="HOGENOM" id="CLU_745331_0_0_6"/>
<dbReference type="Proteomes" id="UP000001036">
    <property type="component" value="Chromosome"/>
</dbReference>
<dbReference type="EMBL" id="CP000934">
    <property type="protein sequence ID" value="ACE83555.1"/>
    <property type="molecule type" value="Genomic_DNA"/>
</dbReference>
<organism evidence="1 2">
    <name type="scientific">Cellvibrio japonicus (strain Ueda107)</name>
    <name type="common">Pseudomonas fluorescens subsp. cellulosa</name>
    <dbReference type="NCBI Taxonomy" id="498211"/>
    <lineage>
        <taxon>Bacteria</taxon>
        <taxon>Pseudomonadati</taxon>
        <taxon>Pseudomonadota</taxon>
        <taxon>Gammaproteobacteria</taxon>
        <taxon>Cellvibrionales</taxon>
        <taxon>Cellvibrionaceae</taxon>
        <taxon>Cellvibrio</taxon>
    </lineage>
</organism>
<keyword evidence="2" id="KW-1185">Reference proteome</keyword>
<reference evidence="1 2" key="1">
    <citation type="journal article" date="2008" name="J. Bacteriol.">
        <title>Insights into plant cell wall degradation from the genome sequence of the soil bacterium Cellvibrio japonicus.</title>
        <authorList>
            <person name="Deboy R.T."/>
            <person name="Mongodin E.F."/>
            <person name="Fouts D.E."/>
            <person name="Tailford L.E."/>
            <person name="Khouri H."/>
            <person name="Emerson J.B."/>
            <person name="Mohamoud Y."/>
            <person name="Watkins K."/>
            <person name="Henrissat B."/>
            <person name="Gilbert H.J."/>
            <person name="Nelson K.E."/>
        </authorList>
    </citation>
    <scope>NUCLEOTIDE SEQUENCE [LARGE SCALE GENOMIC DNA]</scope>
    <source>
        <strain evidence="1 2">Ueda107</strain>
    </source>
</reference>
<name>B3PHU8_CELJU</name>
<protein>
    <submittedName>
        <fullName evidence="1">Uncharacterized protein</fullName>
    </submittedName>
</protein>
<dbReference type="AlphaFoldDB" id="B3PHU8"/>
<dbReference type="KEGG" id="cja:CJA_3691"/>
<evidence type="ECO:0000313" key="2">
    <source>
        <dbReference type="Proteomes" id="UP000001036"/>
    </source>
</evidence>
<proteinExistence type="predicted"/>
<accession>B3PHU8</accession>
<sequence>MSKNIPVQRQLTAPPITGAANIAAGPANAANRDTVAIGPTNVSAYNVTMNAAAGNRDAAMAAVRTEYRAIGAGLTAALMGGIPGQFISGHAVRNYCNANTPFAAHVYDVLVGAGAVPAHAIPAPSNAQKRAHLQAQNPRAELAPTNLEHLRNDGAVPFNDPLEVNIQAPYGAVAPLEVRVDFTEGQKGYISRIQDTGGIDASISDRPNFAGEFPNPNHSLIGYYRATGGLRTNNVDSYSNVHHTATNENAATQIGRLGARNIKSHLEGGLDAITKVIAEGGRFICVEALGTNIRNDSLFFATNPNGGFRTVEFRELWKMWQNRFGGIYGVTDLAISNYITGGAMPPANVMQVAIAPANTGYHYDLTNSAIW</sequence>
<gene>
    <name evidence="1" type="ordered locus">CJA_3691</name>
</gene>
<evidence type="ECO:0000313" key="1">
    <source>
        <dbReference type="EMBL" id="ACE83555.1"/>
    </source>
</evidence>